<evidence type="ECO:0000256" key="1">
    <source>
        <dbReference type="ARBA" id="ARBA00023002"/>
    </source>
</evidence>
<reference evidence="4 5" key="1">
    <citation type="submission" date="2024-10" db="EMBL/GenBank/DDBJ databases">
        <authorList>
            <person name="Yibar A."/>
            <person name="Saticioglu I.B."/>
            <person name="Duman M."/>
            <person name="Ajmi N."/>
            <person name="Gurler F."/>
            <person name="Ay H."/>
            <person name="Onuk E."/>
            <person name="Guler S."/>
            <person name="Romalde J.L."/>
        </authorList>
    </citation>
    <scope>NUCLEOTIDE SEQUENCE [LARGE SCALE GENOMIC DNA]</scope>
    <source>
        <strain evidence="4 5">1-TCBS-A</strain>
    </source>
</reference>
<feature type="domain" description="Fe-containing alcohol dehydrogenase-like C-terminal" evidence="3">
    <location>
        <begin position="182"/>
        <end position="345"/>
    </location>
</feature>
<dbReference type="InterPro" id="IPR018211">
    <property type="entry name" value="ADH_Fe_CS"/>
</dbReference>
<dbReference type="CDD" id="cd08182">
    <property type="entry name" value="HEPD"/>
    <property type="match status" value="1"/>
</dbReference>
<protein>
    <submittedName>
        <fullName evidence="4">Phosphonoacetaldehyde reductase</fullName>
    </submittedName>
</protein>
<keyword evidence="1" id="KW-0560">Oxidoreductase</keyword>
<dbReference type="InterPro" id="IPR035873">
    <property type="entry name" value="PhpC"/>
</dbReference>
<sequence>MWQFHNPVSISFGKDALPVLETALNGRKYAIVTYDHPYFDALADEILSSIGGGQATLNQVSENPDIADLPIICDAFSPHQADVEVLVAIGGGSVIDTTKALAAARSNARVIHRVLTEGESVKDPLPMIVLPTTTGTGSEVTCWATIWDKASNKKFSLSDPSLYPEMAICDPKLTLELPISLTVQTGLDALSHAMESIWNHNVSPVSLMFAQQAITTIRSTLPALVDAPQNLQLRNLMMQGSLNAGLAFSNTKTSISHNLSYAVTLRKGLPHGIACSFTLPAVLASFAHSDCETSVHLRTIFGTDLQVAAQELEAWIHALNVKTQPEDYGFTRSEWKQVVEDALQGERGKNFSGCSNQLMNIFF</sequence>
<dbReference type="Proteomes" id="UP001607221">
    <property type="component" value="Unassembled WGS sequence"/>
</dbReference>
<dbReference type="RefSeq" id="WP_394632692.1">
    <property type="nucleotide sequence ID" value="NZ_JBIHSE010000002.1"/>
</dbReference>
<evidence type="ECO:0000259" key="2">
    <source>
        <dbReference type="Pfam" id="PF00465"/>
    </source>
</evidence>
<feature type="domain" description="Alcohol dehydrogenase iron-type/glycerol dehydrogenase GldA" evidence="2">
    <location>
        <begin position="7"/>
        <end position="171"/>
    </location>
</feature>
<dbReference type="Gene3D" id="1.20.1090.10">
    <property type="entry name" value="Dehydroquinate synthase-like - alpha domain"/>
    <property type="match status" value="1"/>
</dbReference>
<dbReference type="SUPFAM" id="SSF56796">
    <property type="entry name" value="Dehydroquinate synthase-like"/>
    <property type="match status" value="1"/>
</dbReference>
<accession>A0ABW7JBE3</accession>
<evidence type="ECO:0000313" key="5">
    <source>
        <dbReference type="Proteomes" id="UP001607221"/>
    </source>
</evidence>
<dbReference type="InterPro" id="IPR039697">
    <property type="entry name" value="Alcohol_dehydrogenase_Fe"/>
</dbReference>
<organism evidence="4 5">
    <name type="scientific">Vibrio jasicida</name>
    <dbReference type="NCBI Taxonomy" id="766224"/>
    <lineage>
        <taxon>Bacteria</taxon>
        <taxon>Pseudomonadati</taxon>
        <taxon>Pseudomonadota</taxon>
        <taxon>Gammaproteobacteria</taxon>
        <taxon>Vibrionales</taxon>
        <taxon>Vibrionaceae</taxon>
        <taxon>Vibrio</taxon>
    </lineage>
</organism>
<dbReference type="PROSITE" id="PS00913">
    <property type="entry name" value="ADH_IRON_1"/>
    <property type="match status" value="1"/>
</dbReference>
<name>A0ABW7JBE3_9VIBR</name>
<dbReference type="Gene3D" id="3.40.50.1970">
    <property type="match status" value="1"/>
</dbReference>
<dbReference type="Pfam" id="PF00465">
    <property type="entry name" value="Fe-ADH"/>
    <property type="match status" value="1"/>
</dbReference>
<dbReference type="EMBL" id="JBIHSE010000002">
    <property type="protein sequence ID" value="MFH0273650.1"/>
    <property type="molecule type" value="Genomic_DNA"/>
</dbReference>
<comment type="caution">
    <text evidence="4">The sequence shown here is derived from an EMBL/GenBank/DDBJ whole genome shotgun (WGS) entry which is preliminary data.</text>
</comment>
<gene>
    <name evidence="4" type="ORF">ACGRHZ_20465</name>
</gene>
<evidence type="ECO:0000259" key="3">
    <source>
        <dbReference type="Pfam" id="PF25137"/>
    </source>
</evidence>
<dbReference type="InterPro" id="IPR056798">
    <property type="entry name" value="ADH_Fe_C"/>
</dbReference>
<evidence type="ECO:0000313" key="4">
    <source>
        <dbReference type="EMBL" id="MFH0273650.1"/>
    </source>
</evidence>
<keyword evidence="5" id="KW-1185">Reference proteome</keyword>
<dbReference type="Pfam" id="PF25137">
    <property type="entry name" value="ADH_Fe_C"/>
    <property type="match status" value="1"/>
</dbReference>
<proteinExistence type="predicted"/>
<dbReference type="InterPro" id="IPR001670">
    <property type="entry name" value="ADH_Fe/GldA"/>
</dbReference>
<dbReference type="PANTHER" id="PTHR11496:SF83">
    <property type="entry name" value="HYDROXYACID-OXOACID TRANSHYDROGENASE, MITOCHONDRIAL"/>
    <property type="match status" value="1"/>
</dbReference>
<dbReference type="PANTHER" id="PTHR11496">
    <property type="entry name" value="ALCOHOL DEHYDROGENASE"/>
    <property type="match status" value="1"/>
</dbReference>